<accession>A0A1Q3B0Q5</accession>
<dbReference type="OrthoDB" id="1726519at2759"/>
<dbReference type="Proteomes" id="UP000187406">
    <property type="component" value="Unassembled WGS sequence"/>
</dbReference>
<evidence type="ECO:0000313" key="1">
    <source>
        <dbReference type="EMBL" id="GAV61577.1"/>
    </source>
</evidence>
<reference evidence="2" key="1">
    <citation type="submission" date="2016-04" db="EMBL/GenBank/DDBJ databases">
        <title>Cephalotus genome sequencing.</title>
        <authorList>
            <person name="Fukushima K."/>
            <person name="Hasebe M."/>
            <person name="Fang X."/>
        </authorList>
    </citation>
    <scope>NUCLEOTIDE SEQUENCE [LARGE SCALE GENOMIC DNA]</scope>
    <source>
        <strain evidence="2">cv. St1</strain>
    </source>
</reference>
<dbReference type="AlphaFoldDB" id="A0A1Q3B0Q5"/>
<protein>
    <submittedName>
        <fullName evidence="1">Uncharacterized protein</fullName>
    </submittedName>
</protein>
<organism evidence="1 2">
    <name type="scientific">Cephalotus follicularis</name>
    <name type="common">Albany pitcher plant</name>
    <dbReference type="NCBI Taxonomy" id="3775"/>
    <lineage>
        <taxon>Eukaryota</taxon>
        <taxon>Viridiplantae</taxon>
        <taxon>Streptophyta</taxon>
        <taxon>Embryophyta</taxon>
        <taxon>Tracheophyta</taxon>
        <taxon>Spermatophyta</taxon>
        <taxon>Magnoliopsida</taxon>
        <taxon>eudicotyledons</taxon>
        <taxon>Gunneridae</taxon>
        <taxon>Pentapetalae</taxon>
        <taxon>rosids</taxon>
        <taxon>fabids</taxon>
        <taxon>Oxalidales</taxon>
        <taxon>Cephalotaceae</taxon>
        <taxon>Cephalotus</taxon>
    </lineage>
</organism>
<name>A0A1Q3B0Q5_CEPFO</name>
<dbReference type="EMBL" id="BDDD01000212">
    <property type="protein sequence ID" value="GAV61577.1"/>
    <property type="molecule type" value="Genomic_DNA"/>
</dbReference>
<comment type="caution">
    <text evidence="1">The sequence shown here is derived from an EMBL/GenBank/DDBJ whole genome shotgun (WGS) entry which is preliminary data.</text>
</comment>
<sequence length="120" mass="13435">MTFLVVDTPSPYNAIIGHPGLKAMKVIVSTRYLLVKFSIKFGMGQIIGDQKAVRRCYQTATKNKGKGKALHITNAKLRGCGASAFRRRQFRQGIPDWFSAGKVEKKELITFLKDNKDVFA</sequence>
<gene>
    <name evidence="1" type="ORF">CFOL_v3_05104</name>
</gene>
<dbReference type="InParanoid" id="A0A1Q3B0Q5"/>
<keyword evidence="2" id="KW-1185">Reference proteome</keyword>
<proteinExistence type="predicted"/>
<evidence type="ECO:0000313" key="2">
    <source>
        <dbReference type="Proteomes" id="UP000187406"/>
    </source>
</evidence>